<evidence type="ECO:0000256" key="1">
    <source>
        <dbReference type="SAM" id="MobiDB-lite"/>
    </source>
</evidence>
<feature type="compositionally biased region" description="Polar residues" evidence="1">
    <location>
        <begin position="158"/>
        <end position="167"/>
    </location>
</feature>
<comment type="caution">
    <text evidence="2">The sequence shown here is derived from an EMBL/GenBank/DDBJ whole genome shotgun (WGS) entry which is preliminary data.</text>
</comment>
<name>A0A8T0IAS4_CERPU</name>
<feature type="region of interest" description="Disordered" evidence="1">
    <location>
        <begin position="138"/>
        <end position="178"/>
    </location>
</feature>
<gene>
    <name evidence="2" type="ORF">KC19_4G147300</name>
</gene>
<feature type="compositionally biased region" description="Low complexity" evidence="1">
    <location>
        <begin position="146"/>
        <end position="156"/>
    </location>
</feature>
<proteinExistence type="predicted"/>
<organism evidence="2 3">
    <name type="scientific">Ceratodon purpureus</name>
    <name type="common">Fire moss</name>
    <name type="synonym">Dicranum purpureum</name>
    <dbReference type="NCBI Taxonomy" id="3225"/>
    <lineage>
        <taxon>Eukaryota</taxon>
        <taxon>Viridiplantae</taxon>
        <taxon>Streptophyta</taxon>
        <taxon>Embryophyta</taxon>
        <taxon>Bryophyta</taxon>
        <taxon>Bryophytina</taxon>
        <taxon>Bryopsida</taxon>
        <taxon>Dicranidae</taxon>
        <taxon>Pseudoditrichales</taxon>
        <taxon>Ditrichaceae</taxon>
        <taxon>Ceratodon</taxon>
    </lineage>
</organism>
<sequence length="206" mass="23375">MERAALLAWLAEVHEIREERDLNYPLTPALAALLHLRYDFEWDDRCYQEVQMLGEASGLHFKEYVRVQPTHLNRPGDCAMNPIVLDDEVSERPLHEDTPLERVPKLQRRPGSCESVGSASAAGFPSASAWKSFRPTLSQLQPEKASSSSEANGISSPKFESTTQSYNPDEAELTTESEEYRECWRSMPYLGPDFIVPSRKELYPAE</sequence>
<keyword evidence="3" id="KW-1185">Reference proteome</keyword>
<reference evidence="2" key="1">
    <citation type="submission" date="2020-06" db="EMBL/GenBank/DDBJ databases">
        <title>WGS assembly of Ceratodon purpureus strain R40.</title>
        <authorList>
            <person name="Carey S.B."/>
            <person name="Jenkins J."/>
            <person name="Shu S."/>
            <person name="Lovell J.T."/>
            <person name="Sreedasyam A."/>
            <person name="Maumus F."/>
            <person name="Tiley G.P."/>
            <person name="Fernandez-Pozo N."/>
            <person name="Barry K."/>
            <person name="Chen C."/>
            <person name="Wang M."/>
            <person name="Lipzen A."/>
            <person name="Daum C."/>
            <person name="Saski C.A."/>
            <person name="Payton A.C."/>
            <person name="Mcbreen J.C."/>
            <person name="Conrad R.E."/>
            <person name="Kollar L.M."/>
            <person name="Olsson S."/>
            <person name="Huttunen S."/>
            <person name="Landis J.B."/>
            <person name="Wickett N.J."/>
            <person name="Johnson M.G."/>
            <person name="Rensing S.A."/>
            <person name="Grimwood J."/>
            <person name="Schmutz J."/>
            <person name="Mcdaniel S.F."/>
        </authorList>
    </citation>
    <scope>NUCLEOTIDE SEQUENCE</scope>
    <source>
        <strain evidence="2">R40</strain>
    </source>
</reference>
<accession>A0A8T0IAS4</accession>
<evidence type="ECO:0000313" key="2">
    <source>
        <dbReference type="EMBL" id="KAG0580105.1"/>
    </source>
</evidence>
<protein>
    <submittedName>
        <fullName evidence="2">Uncharacterized protein</fullName>
    </submittedName>
</protein>
<feature type="compositionally biased region" description="Basic and acidic residues" evidence="1">
    <location>
        <begin position="90"/>
        <end position="104"/>
    </location>
</feature>
<dbReference type="AlphaFoldDB" id="A0A8T0IAS4"/>
<dbReference type="EMBL" id="CM026424">
    <property type="protein sequence ID" value="KAG0580105.1"/>
    <property type="molecule type" value="Genomic_DNA"/>
</dbReference>
<evidence type="ECO:0000313" key="3">
    <source>
        <dbReference type="Proteomes" id="UP000822688"/>
    </source>
</evidence>
<feature type="region of interest" description="Disordered" evidence="1">
    <location>
        <begin position="89"/>
        <end position="119"/>
    </location>
</feature>
<dbReference type="Proteomes" id="UP000822688">
    <property type="component" value="Chromosome 4"/>
</dbReference>